<dbReference type="Pfam" id="PF09250">
    <property type="entry name" value="Prim-Pol"/>
    <property type="match status" value="1"/>
</dbReference>
<sequence length="177" mass="18844">MTDGHPDPLALIARGLAVFPLPPGSRGPGRPGWQRECLRTEEEVRRLWRLGDNIGIACWVNQLVGLDLDRHPDVDGAQVLADLCAARGESWPDTFTVRTPHGGVHLYFRAPGGVVIGSTSGGRSRLGPGIDTRGPGRGGRGGYLIGPGSVVDGKRYVVEVDTGIRALPTWLADLLAL</sequence>
<dbReference type="InterPro" id="IPR015330">
    <property type="entry name" value="DNA_primase/pol_bifunc_N"/>
</dbReference>
<evidence type="ECO:0000259" key="1">
    <source>
        <dbReference type="SMART" id="SM00943"/>
    </source>
</evidence>
<evidence type="ECO:0000313" key="2">
    <source>
        <dbReference type="EMBL" id="MFF4777587.1"/>
    </source>
</evidence>
<feature type="domain" description="DNA primase/polymerase bifunctional N-terminal" evidence="1">
    <location>
        <begin position="8"/>
        <end position="171"/>
    </location>
</feature>
<protein>
    <submittedName>
        <fullName evidence="2">Bifunctional DNA primase/polymerase</fullName>
    </submittedName>
</protein>
<name>A0ABW6VG78_MICFU</name>
<dbReference type="SMART" id="SM00943">
    <property type="entry name" value="Prim-Pol"/>
    <property type="match status" value="1"/>
</dbReference>
<organism evidence="2 3">
    <name type="scientific">Microtetraspora fusca</name>
    <dbReference type="NCBI Taxonomy" id="1997"/>
    <lineage>
        <taxon>Bacteria</taxon>
        <taxon>Bacillati</taxon>
        <taxon>Actinomycetota</taxon>
        <taxon>Actinomycetes</taxon>
        <taxon>Streptosporangiales</taxon>
        <taxon>Streptosporangiaceae</taxon>
        <taxon>Microtetraspora</taxon>
    </lineage>
</organism>
<keyword evidence="3" id="KW-1185">Reference proteome</keyword>
<accession>A0ABW6VG78</accession>
<dbReference type="RefSeq" id="WP_387346077.1">
    <property type="nucleotide sequence ID" value="NZ_JBIAXI010000024.1"/>
</dbReference>
<evidence type="ECO:0000313" key="3">
    <source>
        <dbReference type="Proteomes" id="UP001602119"/>
    </source>
</evidence>
<gene>
    <name evidence="2" type="ORF">ACFY05_32490</name>
</gene>
<dbReference type="CDD" id="cd04859">
    <property type="entry name" value="Prim_Pol"/>
    <property type="match status" value="1"/>
</dbReference>
<reference evidence="2 3" key="1">
    <citation type="submission" date="2024-10" db="EMBL/GenBank/DDBJ databases">
        <title>The Natural Products Discovery Center: Release of the First 8490 Sequenced Strains for Exploring Actinobacteria Biosynthetic Diversity.</title>
        <authorList>
            <person name="Kalkreuter E."/>
            <person name="Kautsar S.A."/>
            <person name="Yang D."/>
            <person name="Bader C.D."/>
            <person name="Teijaro C.N."/>
            <person name="Fluegel L."/>
            <person name="Davis C.M."/>
            <person name="Simpson J.R."/>
            <person name="Lauterbach L."/>
            <person name="Steele A.D."/>
            <person name="Gui C."/>
            <person name="Meng S."/>
            <person name="Li G."/>
            <person name="Viehrig K."/>
            <person name="Ye F."/>
            <person name="Su P."/>
            <person name="Kiefer A.F."/>
            <person name="Nichols A."/>
            <person name="Cepeda A.J."/>
            <person name="Yan W."/>
            <person name="Fan B."/>
            <person name="Jiang Y."/>
            <person name="Adhikari A."/>
            <person name="Zheng C.-J."/>
            <person name="Schuster L."/>
            <person name="Cowan T.M."/>
            <person name="Smanski M.J."/>
            <person name="Chevrette M.G."/>
            <person name="De Carvalho L.P.S."/>
            <person name="Shen B."/>
        </authorList>
    </citation>
    <scope>NUCLEOTIDE SEQUENCE [LARGE SCALE GENOMIC DNA]</scope>
    <source>
        <strain evidence="2 3">NPDC001281</strain>
    </source>
</reference>
<proteinExistence type="predicted"/>
<dbReference type="SUPFAM" id="SSF56747">
    <property type="entry name" value="Prim-pol domain"/>
    <property type="match status" value="1"/>
</dbReference>
<dbReference type="EMBL" id="JBIAXI010000024">
    <property type="protein sequence ID" value="MFF4777587.1"/>
    <property type="molecule type" value="Genomic_DNA"/>
</dbReference>
<dbReference type="Proteomes" id="UP001602119">
    <property type="component" value="Unassembled WGS sequence"/>
</dbReference>
<comment type="caution">
    <text evidence="2">The sequence shown here is derived from an EMBL/GenBank/DDBJ whole genome shotgun (WGS) entry which is preliminary data.</text>
</comment>